<dbReference type="PRINTS" id="PR00786">
    <property type="entry name" value="NEPRILYSIN"/>
</dbReference>
<dbReference type="Proteomes" id="UP001177023">
    <property type="component" value="Unassembled WGS sequence"/>
</dbReference>
<dbReference type="GO" id="GO:0004222">
    <property type="term" value="F:metalloendopeptidase activity"/>
    <property type="evidence" value="ECO:0007669"/>
    <property type="project" value="InterPro"/>
</dbReference>
<dbReference type="GO" id="GO:0016485">
    <property type="term" value="P:protein processing"/>
    <property type="evidence" value="ECO:0007669"/>
    <property type="project" value="TreeGrafter"/>
</dbReference>
<dbReference type="GO" id="GO:0005886">
    <property type="term" value="C:plasma membrane"/>
    <property type="evidence" value="ECO:0007669"/>
    <property type="project" value="TreeGrafter"/>
</dbReference>
<dbReference type="PANTHER" id="PTHR11733:SF167">
    <property type="entry name" value="FI17812P1-RELATED"/>
    <property type="match status" value="1"/>
</dbReference>
<accession>A0AA36G0Q7</accession>
<organism evidence="3 4">
    <name type="scientific">Mesorhabditis spiculigera</name>
    <dbReference type="NCBI Taxonomy" id="96644"/>
    <lineage>
        <taxon>Eukaryota</taxon>
        <taxon>Metazoa</taxon>
        <taxon>Ecdysozoa</taxon>
        <taxon>Nematoda</taxon>
        <taxon>Chromadorea</taxon>
        <taxon>Rhabditida</taxon>
        <taxon>Rhabditina</taxon>
        <taxon>Rhabditomorpha</taxon>
        <taxon>Rhabditoidea</taxon>
        <taxon>Rhabditidae</taxon>
        <taxon>Mesorhabditinae</taxon>
        <taxon>Mesorhabditis</taxon>
    </lineage>
</organism>
<keyword evidence="4" id="KW-1185">Reference proteome</keyword>
<dbReference type="InterPro" id="IPR024079">
    <property type="entry name" value="MetalloPept_cat_dom_sf"/>
</dbReference>
<evidence type="ECO:0000259" key="2">
    <source>
        <dbReference type="Pfam" id="PF01431"/>
    </source>
</evidence>
<proteinExistence type="inferred from homology"/>
<dbReference type="AlphaFoldDB" id="A0AA36G0Q7"/>
<gene>
    <name evidence="3" type="ORF">MSPICULIGERA_LOCUS12584</name>
</gene>
<dbReference type="PROSITE" id="PS51885">
    <property type="entry name" value="NEPRILYSIN"/>
    <property type="match status" value="1"/>
</dbReference>
<evidence type="ECO:0000256" key="1">
    <source>
        <dbReference type="ARBA" id="ARBA00007357"/>
    </source>
</evidence>
<dbReference type="Pfam" id="PF01431">
    <property type="entry name" value="Peptidase_M13"/>
    <property type="match status" value="1"/>
</dbReference>
<reference evidence="3" key="1">
    <citation type="submission" date="2023-06" db="EMBL/GenBank/DDBJ databases">
        <authorList>
            <person name="Delattre M."/>
        </authorList>
    </citation>
    <scope>NUCLEOTIDE SEQUENCE</scope>
    <source>
        <strain evidence="3">AF72</strain>
    </source>
</reference>
<protein>
    <recommendedName>
        <fullName evidence="2">Peptidase M13 C-terminal domain-containing protein</fullName>
    </recommendedName>
</protein>
<comment type="caution">
    <text evidence="3">The sequence shown here is derived from an EMBL/GenBank/DDBJ whole genome shotgun (WGS) entry which is preliminary data.</text>
</comment>
<dbReference type="EMBL" id="CATQJA010002628">
    <property type="protein sequence ID" value="CAJ0574244.1"/>
    <property type="molecule type" value="Genomic_DNA"/>
</dbReference>
<dbReference type="CDD" id="cd08662">
    <property type="entry name" value="M13"/>
    <property type="match status" value="1"/>
</dbReference>
<feature type="domain" description="Peptidase M13 C-terminal" evidence="2">
    <location>
        <begin position="307"/>
        <end position="509"/>
    </location>
</feature>
<feature type="non-terminal residue" evidence="3">
    <location>
        <position position="519"/>
    </location>
</feature>
<comment type="similarity">
    <text evidence="1">Belongs to the peptidase M13 family.</text>
</comment>
<evidence type="ECO:0000313" key="3">
    <source>
        <dbReference type="EMBL" id="CAJ0574244.1"/>
    </source>
</evidence>
<dbReference type="InterPro" id="IPR000718">
    <property type="entry name" value="Peptidase_M13"/>
</dbReference>
<evidence type="ECO:0000313" key="4">
    <source>
        <dbReference type="Proteomes" id="UP001177023"/>
    </source>
</evidence>
<name>A0AA36G0Q7_9BILA</name>
<dbReference type="PANTHER" id="PTHR11733">
    <property type="entry name" value="ZINC METALLOPROTEASE FAMILY M13 NEPRILYSIN-RELATED"/>
    <property type="match status" value="1"/>
</dbReference>
<dbReference type="SUPFAM" id="SSF55486">
    <property type="entry name" value="Metalloproteases ('zincins'), catalytic domain"/>
    <property type="match status" value="1"/>
</dbReference>
<dbReference type="InterPro" id="IPR018497">
    <property type="entry name" value="Peptidase_M13_C"/>
</dbReference>
<dbReference type="Gene3D" id="3.40.390.10">
    <property type="entry name" value="Collagenase (Catalytic Domain)"/>
    <property type="match status" value="1"/>
</dbReference>
<sequence length="519" mass="60248">MPSLTDSIRLATLYDYQGGDSYFHVHNTFIGIQATLVPDITIWFNSPEHFMFDEGLHALAADAQELGTKIEKIFARVEALGVKIPEHGRQEKVNELVKFYDTLGEAYENQKKLIPMPTAFSRFTIEELQKAAPAYDWLHFIGSHLPKVVRDRIDSQTSVRLHAPLKNLEKLSKVLLDTPRHVVQNFLFMNWAKDLEPKRKERGDDCKERRLGDEMRSMFHTLFDENTWLSDESKAFVKKKLDQIDVKYGYNQNAVDAEQVDALYENLQIPAKWNHLELMQFEERAEWLVFDLKLNGDLGMEEPLFINAFNRRGEQIVIPLGIITQPFFDATWPIEFNYAGIGFVMAHELTHSFDNATDLPDGNPGNDTTEFLVKQQCLVDQFDVNYTNPRLNVTLQVDGYSQKPETISDNNGLRVAWRAYLETRRKLYGRNPPKLPGLKQFTNDQLFFLAHTQMYCGRQPTLYSPADGWKFNDVHPENSVRVNEELKNFEPFAVAFQCKLNATMNPDREECRIYRHRNR</sequence>